<dbReference type="PROSITE" id="PS00758">
    <property type="entry name" value="ARGE_DAPE_CPG2_1"/>
    <property type="match status" value="1"/>
</dbReference>
<dbReference type="Gene3D" id="3.40.630.10">
    <property type="entry name" value="Zn peptidases"/>
    <property type="match status" value="1"/>
</dbReference>
<dbReference type="Pfam" id="PF07687">
    <property type="entry name" value="M20_dimer"/>
    <property type="match status" value="1"/>
</dbReference>
<reference evidence="6" key="1">
    <citation type="journal article" date="2019" name="Int. J. Syst. Evol. Microbiol.">
        <title>The Global Catalogue of Microorganisms (GCM) 10K type strain sequencing project: providing services to taxonomists for standard genome sequencing and annotation.</title>
        <authorList>
            <consortium name="The Broad Institute Genomics Platform"/>
            <consortium name="The Broad Institute Genome Sequencing Center for Infectious Disease"/>
            <person name="Wu L."/>
            <person name="Ma J."/>
        </authorList>
    </citation>
    <scope>NUCLEOTIDE SEQUENCE [LARGE SCALE GENOMIC DNA]</scope>
    <source>
        <strain evidence="6">JCM 18961</strain>
    </source>
</reference>
<sequence>MSAVVTVADRVAAAVDAGMARGRDDLARLVALRSVANAVIEPASECEASAALVASLLTDAGVGGVEQVEAPDGSIAVVGRSPGPEGSPCVLLYSHHDVVPAGDLDAWSTPPWELTERDGRWFGRGAADCKGNLVATLLALRAVREVLGPWPVEVAVVCEGSEEQSSGGMEALARARPELVRCDAFVLADTGNVELGAPTLTTSLRGTGSVLVTVRTMAHPAHSGMYGGAAPDALQALLTALASLRDAEGETTVDGLDHDGTWEGSGFDEARFAHDTGLVDGVAPLGGGRGAAGIADRLWARPAATVLAIDCPPVSQVTAAVQGEARAVVNLRVPAGTDPRAAQELLMAHLRRHTPYGVVEVRPVSLGHGFRARTDGPAYAAMTRAMERAFGHGVATAGQGGSIPLATTLAEVVPEAEVLLLGVEEPASRIHGPDESVHPDELRRTAVALALFLLELAGLDPEAPTTAPGEAARS</sequence>
<evidence type="ECO:0000259" key="4">
    <source>
        <dbReference type="Pfam" id="PF07687"/>
    </source>
</evidence>
<keyword evidence="2" id="KW-0479">Metal-binding</keyword>
<evidence type="ECO:0000256" key="3">
    <source>
        <dbReference type="ARBA" id="ARBA00022801"/>
    </source>
</evidence>
<dbReference type="InterPro" id="IPR011650">
    <property type="entry name" value="Peptidase_M20_dimer"/>
</dbReference>
<dbReference type="InterPro" id="IPR001261">
    <property type="entry name" value="ArgE/DapE_CS"/>
</dbReference>
<evidence type="ECO:0000313" key="5">
    <source>
        <dbReference type="EMBL" id="GAA4709516.1"/>
    </source>
</evidence>
<dbReference type="InterPro" id="IPR051458">
    <property type="entry name" value="Cyt/Met_Dipeptidase"/>
</dbReference>
<evidence type="ECO:0000313" key="6">
    <source>
        <dbReference type="Proteomes" id="UP001500556"/>
    </source>
</evidence>
<dbReference type="Pfam" id="PF01546">
    <property type="entry name" value="Peptidase_M20"/>
    <property type="match status" value="1"/>
</dbReference>
<dbReference type="EMBL" id="BAABLO010000001">
    <property type="protein sequence ID" value="GAA4709516.1"/>
    <property type="molecule type" value="Genomic_DNA"/>
</dbReference>
<keyword evidence="3" id="KW-0378">Hydrolase</keyword>
<dbReference type="Gene3D" id="3.30.70.360">
    <property type="match status" value="1"/>
</dbReference>
<feature type="domain" description="Peptidase M20 dimerisation" evidence="4">
    <location>
        <begin position="208"/>
        <end position="355"/>
    </location>
</feature>
<dbReference type="RefSeq" id="WP_345500522.1">
    <property type="nucleotide sequence ID" value="NZ_BAABLO010000001.1"/>
</dbReference>
<dbReference type="NCBIfam" id="NF005914">
    <property type="entry name" value="PRK07907.1"/>
    <property type="match status" value="1"/>
</dbReference>
<evidence type="ECO:0000256" key="1">
    <source>
        <dbReference type="ARBA" id="ARBA00022670"/>
    </source>
</evidence>
<evidence type="ECO:0000256" key="2">
    <source>
        <dbReference type="ARBA" id="ARBA00022723"/>
    </source>
</evidence>
<dbReference type="SUPFAM" id="SSF53187">
    <property type="entry name" value="Zn-dependent exopeptidases"/>
    <property type="match status" value="1"/>
</dbReference>
<dbReference type="PANTHER" id="PTHR43270:SF12">
    <property type="entry name" value="SUCCINYL-DIAMINOPIMELATE DESUCCINYLASE"/>
    <property type="match status" value="1"/>
</dbReference>
<organism evidence="5 6">
    <name type="scientific">Pedococcus ginsenosidimutans</name>
    <dbReference type="NCBI Taxonomy" id="490570"/>
    <lineage>
        <taxon>Bacteria</taxon>
        <taxon>Bacillati</taxon>
        <taxon>Actinomycetota</taxon>
        <taxon>Actinomycetes</taxon>
        <taxon>Micrococcales</taxon>
        <taxon>Intrasporangiaceae</taxon>
        <taxon>Pedococcus</taxon>
    </lineage>
</organism>
<name>A0ABP8XNM8_9MICO</name>
<keyword evidence="6" id="KW-1185">Reference proteome</keyword>
<dbReference type="PANTHER" id="PTHR43270">
    <property type="entry name" value="BETA-ALA-HIS DIPEPTIDASE"/>
    <property type="match status" value="1"/>
</dbReference>
<accession>A0ABP8XNM8</accession>
<dbReference type="InterPro" id="IPR002933">
    <property type="entry name" value="Peptidase_M20"/>
</dbReference>
<keyword evidence="1" id="KW-0645">Protease</keyword>
<comment type="caution">
    <text evidence="5">The sequence shown here is derived from an EMBL/GenBank/DDBJ whole genome shotgun (WGS) entry which is preliminary data.</text>
</comment>
<proteinExistence type="predicted"/>
<protein>
    <submittedName>
        <fullName evidence="5">Dipeptidase</fullName>
    </submittedName>
</protein>
<dbReference type="Proteomes" id="UP001500556">
    <property type="component" value="Unassembled WGS sequence"/>
</dbReference>
<gene>
    <name evidence="5" type="ORF">GCM10025782_01940</name>
</gene>